<name>A0AAN5I2T2_9BILA</name>
<evidence type="ECO:0000313" key="3">
    <source>
        <dbReference type="Proteomes" id="UP001328107"/>
    </source>
</evidence>
<dbReference type="EMBL" id="BTRK01000004">
    <property type="protein sequence ID" value="GMR49872.1"/>
    <property type="molecule type" value="Genomic_DNA"/>
</dbReference>
<feature type="non-terminal residue" evidence="2">
    <location>
        <position position="1"/>
    </location>
</feature>
<feature type="signal peptide" evidence="1">
    <location>
        <begin position="1"/>
        <end position="27"/>
    </location>
</feature>
<feature type="non-terminal residue" evidence="2">
    <location>
        <position position="132"/>
    </location>
</feature>
<reference evidence="3" key="1">
    <citation type="submission" date="2022-10" db="EMBL/GenBank/DDBJ databases">
        <title>Genome assembly of Pristionchus species.</title>
        <authorList>
            <person name="Yoshida K."/>
            <person name="Sommer R.J."/>
        </authorList>
    </citation>
    <scope>NUCLEOTIDE SEQUENCE [LARGE SCALE GENOMIC DNA]</scope>
    <source>
        <strain evidence="3">RS5460</strain>
    </source>
</reference>
<sequence>RKVTWCGCSRTVLLALCLLSLHHDGQIDKGHIVQSADLVLGHFELSDARTALFRFALVRDSDERLDGSNLVLSSFDSEDSLVAGVICAQEIVEVESISVVQLDQHVADGERIAHCGPLNRHVLHLCLQEGDC</sequence>
<comment type="caution">
    <text evidence="2">The sequence shown here is derived from an EMBL/GenBank/DDBJ whole genome shotgun (WGS) entry which is preliminary data.</text>
</comment>
<dbReference type="AlphaFoldDB" id="A0AAN5I2T2"/>
<organism evidence="2 3">
    <name type="scientific">Pristionchus mayeri</name>
    <dbReference type="NCBI Taxonomy" id="1317129"/>
    <lineage>
        <taxon>Eukaryota</taxon>
        <taxon>Metazoa</taxon>
        <taxon>Ecdysozoa</taxon>
        <taxon>Nematoda</taxon>
        <taxon>Chromadorea</taxon>
        <taxon>Rhabditida</taxon>
        <taxon>Rhabditina</taxon>
        <taxon>Diplogasteromorpha</taxon>
        <taxon>Diplogasteroidea</taxon>
        <taxon>Neodiplogasteridae</taxon>
        <taxon>Pristionchus</taxon>
    </lineage>
</organism>
<keyword evidence="1" id="KW-0732">Signal</keyword>
<keyword evidence="3" id="KW-1185">Reference proteome</keyword>
<proteinExistence type="predicted"/>
<evidence type="ECO:0000256" key="1">
    <source>
        <dbReference type="SAM" id="SignalP"/>
    </source>
</evidence>
<feature type="chain" id="PRO_5042863054" evidence="1">
    <location>
        <begin position="28"/>
        <end position="132"/>
    </location>
</feature>
<dbReference type="Proteomes" id="UP001328107">
    <property type="component" value="Unassembled WGS sequence"/>
</dbReference>
<accession>A0AAN5I2T2</accession>
<gene>
    <name evidence="2" type="ORF">PMAYCL1PPCAC_20067</name>
</gene>
<protein>
    <submittedName>
        <fullName evidence="2">Uncharacterized protein</fullName>
    </submittedName>
</protein>
<evidence type="ECO:0000313" key="2">
    <source>
        <dbReference type="EMBL" id="GMR49872.1"/>
    </source>
</evidence>